<reference evidence="9 10" key="1">
    <citation type="submission" date="2023-11" db="EMBL/GenBank/DDBJ databases">
        <title>Halocaridina rubra genome assembly.</title>
        <authorList>
            <person name="Smith C."/>
        </authorList>
    </citation>
    <scope>NUCLEOTIDE SEQUENCE [LARGE SCALE GENOMIC DNA]</scope>
    <source>
        <strain evidence="9">EP-1</strain>
        <tissue evidence="9">Whole</tissue>
    </source>
</reference>
<evidence type="ECO:0000256" key="3">
    <source>
        <dbReference type="ARBA" id="ARBA00008321"/>
    </source>
</evidence>
<feature type="non-terminal residue" evidence="9">
    <location>
        <position position="82"/>
    </location>
</feature>
<name>A0AAN8XGI4_HALRR</name>
<gene>
    <name evidence="9" type="ORF">SK128_017729</name>
</gene>
<dbReference type="GO" id="GO:0000506">
    <property type="term" value="C:glycosylphosphatidylinositol-N-acetylglucosaminyltransferase (GPI-GnT) complex"/>
    <property type="evidence" value="ECO:0007669"/>
    <property type="project" value="TreeGrafter"/>
</dbReference>
<sequence>MVKTLTASVATDTINACTTALLILRIVHQDYGISVAVVNPTVSHNLGVFASVCLASRLGKDQDVFTLITVAVVLFTLFPAFR</sequence>
<comment type="caution">
    <text evidence="9">The sequence shown here is derived from an EMBL/GenBank/DDBJ whole genome shotgun (WGS) entry which is preliminary data.</text>
</comment>
<evidence type="ECO:0000256" key="8">
    <source>
        <dbReference type="SAM" id="Phobius"/>
    </source>
</evidence>
<organism evidence="9 10">
    <name type="scientific">Halocaridina rubra</name>
    <name type="common">Hawaiian red shrimp</name>
    <dbReference type="NCBI Taxonomy" id="373956"/>
    <lineage>
        <taxon>Eukaryota</taxon>
        <taxon>Metazoa</taxon>
        <taxon>Ecdysozoa</taxon>
        <taxon>Arthropoda</taxon>
        <taxon>Crustacea</taxon>
        <taxon>Multicrustacea</taxon>
        <taxon>Malacostraca</taxon>
        <taxon>Eumalacostraca</taxon>
        <taxon>Eucarida</taxon>
        <taxon>Decapoda</taxon>
        <taxon>Pleocyemata</taxon>
        <taxon>Caridea</taxon>
        <taxon>Atyoidea</taxon>
        <taxon>Atyidae</taxon>
        <taxon>Halocaridina</taxon>
    </lineage>
</organism>
<evidence type="ECO:0000256" key="7">
    <source>
        <dbReference type="ARBA" id="ARBA00023136"/>
    </source>
</evidence>
<evidence type="ECO:0000313" key="9">
    <source>
        <dbReference type="EMBL" id="KAK7078764.1"/>
    </source>
</evidence>
<dbReference type="Proteomes" id="UP001381693">
    <property type="component" value="Unassembled WGS sequence"/>
</dbReference>
<protein>
    <submittedName>
        <fullName evidence="9">Uncharacterized protein</fullName>
    </submittedName>
</protein>
<dbReference type="InterPro" id="IPR009450">
    <property type="entry name" value="Plno_GlcNAc_GPI2"/>
</dbReference>
<dbReference type="PANTHER" id="PTHR12982:SF0">
    <property type="entry name" value="PHOSPHATIDYLINOSITOL N-ACETYLGLUCOSAMINYLTRANSFERASE SUBUNIT C"/>
    <property type="match status" value="1"/>
</dbReference>
<proteinExistence type="inferred from homology"/>
<evidence type="ECO:0000256" key="5">
    <source>
        <dbReference type="ARBA" id="ARBA00022692"/>
    </source>
</evidence>
<evidence type="ECO:0000256" key="4">
    <source>
        <dbReference type="ARBA" id="ARBA00022502"/>
    </source>
</evidence>
<dbReference type="GO" id="GO:0006506">
    <property type="term" value="P:GPI anchor biosynthetic process"/>
    <property type="evidence" value="ECO:0007669"/>
    <property type="project" value="UniProtKB-KW"/>
</dbReference>
<dbReference type="AlphaFoldDB" id="A0AAN8XGI4"/>
<keyword evidence="7 8" id="KW-0472">Membrane</keyword>
<accession>A0AAN8XGI4</accession>
<comment type="pathway">
    <text evidence="2">Glycolipid biosynthesis; glycosylphosphatidylinositol-anchor biosynthesis.</text>
</comment>
<dbReference type="EMBL" id="JAXCGZ010007674">
    <property type="protein sequence ID" value="KAK7078764.1"/>
    <property type="molecule type" value="Genomic_DNA"/>
</dbReference>
<evidence type="ECO:0000256" key="6">
    <source>
        <dbReference type="ARBA" id="ARBA00022989"/>
    </source>
</evidence>
<keyword evidence="4" id="KW-0337">GPI-anchor biosynthesis</keyword>
<comment type="similarity">
    <text evidence="3">Belongs to the PIGC family.</text>
</comment>
<evidence type="ECO:0000313" key="10">
    <source>
        <dbReference type="Proteomes" id="UP001381693"/>
    </source>
</evidence>
<comment type="subcellular location">
    <subcellularLocation>
        <location evidence="1">Membrane</location>
        <topology evidence="1">Multi-pass membrane protein</topology>
    </subcellularLocation>
</comment>
<dbReference type="Pfam" id="PF06432">
    <property type="entry name" value="GPI2"/>
    <property type="match status" value="1"/>
</dbReference>
<dbReference type="PANTHER" id="PTHR12982">
    <property type="entry name" value="PHOSPHATIDYLINOSITOL GLYCAN, CLASS C"/>
    <property type="match status" value="1"/>
</dbReference>
<evidence type="ECO:0000256" key="2">
    <source>
        <dbReference type="ARBA" id="ARBA00004687"/>
    </source>
</evidence>
<evidence type="ECO:0000256" key="1">
    <source>
        <dbReference type="ARBA" id="ARBA00004141"/>
    </source>
</evidence>
<keyword evidence="6 8" id="KW-1133">Transmembrane helix</keyword>
<keyword evidence="5 8" id="KW-0812">Transmembrane</keyword>
<feature type="transmembrane region" description="Helical" evidence="8">
    <location>
        <begin position="64"/>
        <end position="81"/>
    </location>
</feature>
<keyword evidence="10" id="KW-1185">Reference proteome</keyword>